<reference evidence="2" key="1">
    <citation type="submission" date="2020-01" db="EMBL/GenBank/DDBJ databases">
        <title>Draft genome sequence of the Termite Coptotermes fromosanus.</title>
        <authorList>
            <person name="Itakura S."/>
            <person name="Yosikawa Y."/>
            <person name="Umezawa K."/>
        </authorList>
    </citation>
    <scope>NUCLEOTIDE SEQUENCE [LARGE SCALE GENOMIC DNA]</scope>
</reference>
<keyword evidence="2" id="KW-1185">Reference proteome</keyword>
<accession>A0A6L2Q785</accession>
<dbReference type="InterPro" id="IPR022179">
    <property type="entry name" value="CFAP276"/>
</dbReference>
<comment type="caution">
    <text evidence="1">The sequence shown here is derived from an EMBL/GenBank/DDBJ whole genome shotgun (WGS) entry which is preliminary data.</text>
</comment>
<protein>
    <submittedName>
        <fullName evidence="1">Uncharacterized protein</fullName>
    </submittedName>
</protein>
<dbReference type="FunCoup" id="A0A6L2Q785">
    <property type="interactions" value="3"/>
</dbReference>
<dbReference type="InParanoid" id="A0A6L2Q785"/>
<dbReference type="OrthoDB" id="10013535at2759"/>
<evidence type="ECO:0000313" key="1">
    <source>
        <dbReference type="EMBL" id="GFG38655.1"/>
    </source>
</evidence>
<proteinExistence type="predicted"/>
<dbReference type="Pfam" id="PF12494">
    <property type="entry name" value="DUF3695"/>
    <property type="match status" value="1"/>
</dbReference>
<name>A0A6L2Q785_COPFO</name>
<dbReference type="AlphaFoldDB" id="A0A6L2Q785"/>
<sequence>MEKQTRNYGPIPFLEREGLFIKDILIHKWVQRAATDNVHTLKTKITRHNETANSDQTHKNIATAGIPPLSTLQYNEIKYRNKEKCNEQRISSEGNTQGDLRNNPNWAKDLLVWERLFAHHTLSSIRHFATFVCCNTPQDKLDFVLDSTYRHDAAIFPSITDVYLQPETLGHETWRVLRNNRHVVQPAVVLRGHPITFGGVKQHPNIYNVKLGIPAPHSAQTNAGYSRREDGGLYKV</sequence>
<organism evidence="1 2">
    <name type="scientific">Coptotermes formosanus</name>
    <name type="common">Formosan subterranean termite</name>
    <dbReference type="NCBI Taxonomy" id="36987"/>
    <lineage>
        <taxon>Eukaryota</taxon>
        <taxon>Metazoa</taxon>
        <taxon>Ecdysozoa</taxon>
        <taxon>Arthropoda</taxon>
        <taxon>Hexapoda</taxon>
        <taxon>Insecta</taxon>
        <taxon>Pterygota</taxon>
        <taxon>Neoptera</taxon>
        <taxon>Polyneoptera</taxon>
        <taxon>Dictyoptera</taxon>
        <taxon>Blattodea</taxon>
        <taxon>Blattoidea</taxon>
        <taxon>Termitoidae</taxon>
        <taxon>Rhinotermitidae</taxon>
        <taxon>Coptotermes</taxon>
    </lineage>
</organism>
<evidence type="ECO:0000313" key="2">
    <source>
        <dbReference type="Proteomes" id="UP000502823"/>
    </source>
</evidence>
<dbReference type="EMBL" id="BLKM01012994">
    <property type="protein sequence ID" value="GFG38655.1"/>
    <property type="molecule type" value="Genomic_DNA"/>
</dbReference>
<gene>
    <name evidence="1" type="ORF">Cfor_01676</name>
</gene>
<dbReference type="Proteomes" id="UP000502823">
    <property type="component" value="Unassembled WGS sequence"/>
</dbReference>